<comment type="caution">
    <text evidence="7">The sequence shown here is derived from an EMBL/GenBank/DDBJ whole genome shotgun (WGS) entry which is preliminary data.</text>
</comment>
<dbReference type="Pfam" id="PF05843">
    <property type="entry name" value="Suf"/>
    <property type="match status" value="1"/>
</dbReference>
<dbReference type="PANTHER" id="PTHR19980">
    <property type="entry name" value="RNA CLEAVAGE STIMULATION FACTOR"/>
    <property type="match status" value="1"/>
</dbReference>
<accession>A0A4S9CFZ1</accession>
<dbReference type="PANTHER" id="PTHR19980:SF0">
    <property type="entry name" value="CLEAVAGE STIMULATION FACTOR SUBUNIT 3"/>
    <property type="match status" value="1"/>
</dbReference>
<dbReference type="Gene3D" id="1.25.40.1040">
    <property type="match status" value="2"/>
</dbReference>
<evidence type="ECO:0000259" key="6">
    <source>
        <dbReference type="Pfam" id="PF05843"/>
    </source>
</evidence>
<comment type="subcellular location">
    <subcellularLocation>
        <location evidence="4">Nucleus</location>
    </subcellularLocation>
    <subcellularLocation>
        <location evidence="4">Cytoplasm</location>
    </subcellularLocation>
    <text evidence="4">Nucleus and/or cytoplasm.</text>
</comment>
<dbReference type="GO" id="GO:0005634">
    <property type="term" value="C:nucleus"/>
    <property type="evidence" value="ECO:0007669"/>
    <property type="project" value="UniProtKB-SubCell"/>
</dbReference>
<feature type="region of interest" description="Disordered" evidence="5">
    <location>
        <begin position="158"/>
        <end position="197"/>
    </location>
</feature>
<evidence type="ECO:0000256" key="1">
    <source>
        <dbReference type="ARBA" id="ARBA00002863"/>
    </source>
</evidence>
<feature type="compositionally biased region" description="Acidic residues" evidence="5">
    <location>
        <begin position="105"/>
        <end position="117"/>
    </location>
</feature>
<feature type="compositionally biased region" description="Polar residues" evidence="5">
    <location>
        <begin position="158"/>
        <end position="176"/>
    </location>
</feature>
<protein>
    <recommendedName>
        <fullName evidence="4">mRNA 3'-end-processing protein RNA14</fullName>
    </recommendedName>
</protein>
<feature type="compositionally biased region" description="Low complexity" evidence="5">
    <location>
        <begin position="68"/>
        <end position="83"/>
    </location>
</feature>
<feature type="domain" description="Suppressor of forked" evidence="6">
    <location>
        <begin position="198"/>
        <end position="813"/>
    </location>
</feature>
<keyword evidence="4" id="KW-0963">Cytoplasm</keyword>
<evidence type="ECO:0000313" key="7">
    <source>
        <dbReference type="EMBL" id="THX06003.1"/>
    </source>
</evidence>
<dbReference type="InterPro" id="IPR045243">
    <property type="entry name" value="Rna14-like"/>
</dbReference>
<feature type="compositionally biased region" description="Basic and acidic residues" evidence="5">
    <location>
        <begin position="617"/>
        <end position="629"/>
    </location>
</feature>
<dbReference type="SUPFAM" id="SSF48452">
    <property type="entry name" value="TPR-like"/>
    <property type="match status" value="2"/>
</dbReference>
<comment type="function">
    <text evidence="1 4">Component of the cleavage factor IA (CFIA) complex, which is involved in the endonucleolytic cleavage during polyadenylation-dependent pre-mRNA 3'-end formation.</text>
</comment>
<feature type="region of interest" description="Disordered" evidence="5">
    <location>
        <begin position="590"/>
        <end position="633"/>
    </location>
</feature>
<evidence type="ECO:0000256" key="5">
    <source>
        <dbReference type="SAM" id="MobiDB-lite"/>
    </source>
</evidence>
<dbReference type="InterPro" id="IPR008847">
    <property type="entry name" value="Suf"/>
</dbReference>
<keyword evidence="4" id="KW-0507">mRNA processing</keyword>
<feature type="compositionally biased region" description="Low complexity" evidence="5">
    <location>
        <begin position="179"/>
        <end position="191"/>
    </location>
</feature>
<proteinExistence type="predicted"/>
<dbReference type="GO" id="GO:0180010">
    <property type="term" value="P:co-transcriptional mRNA 3'-end processing, cleavage and polyadenylation pathway"/>
    <property type="evidence" value="ECO:0007669"/>
    <property type="project" value="UniProtKB-UniRule"/>
</dbReference>
<gene>
    <name evidence="7" type="ORF">D6D13_06852</name>
</gene>
<dbReference type="AlphaFoldDB" id="A0A4S9CFZ1"/>
<dbReference type="GO" id="GO:0005737">
    <property type="term" value="C:cytoplasm"/>
    <property type="evidence" value="ECO:0007669"/>
    <property type="project" value="UniProtKB-SubCell"/>
</dbReference>
<dbReference type="SMART" id="SM00386">
    <property type="entry name" value="HAT"/>
    <property type="match status" value="5"/>
</dbReference>
<dbReference type="EMBL" id="QZAS01000025">
    <property type="protein sequence ID" value="THX06003.1"/>
    <property type="molecule type" value="Genomic_DNA"/>
</dbReference>
<evidence type="ECO:0000256" key="4">
    <source>
        <dbReference type="RuleBase" id="RU369035"/>
    </source>
</evidence>
<feature type="compositionally biased region" description="Acidic residues" evidence="5">
    <location>
        <begin position="31"/>
        <end position="53"/>
    </location>
</feature>
<name>A0A4S9CFZ1_AURPU</name>
<keyword evidence="3 4" id="KW-0539">Nucleus</keyword>
<feature type="region of interest" description="Disordered" evidence="5">
    <location>
        <begin position="855"/>
        <end position="905"/>
    </location>
</feature>
<evidence type="ECO:0000256" key="2">
    <source>
        <dbReference type="ARBA" id="ARBA00022737"/>
    </source>
</evidence>
<feature type="region of interest" description="Disordered" evidence="5">
    <location>
        <begin position="17"/>
        <end position="135"/>
    </location>
</feature>
<dbReference type="InterPro" id="IPR011990">
    <property type="entry name" value="TPR-like_helical_dom_sf"/>
</dbReference>
<evidence type="ECO:0000256" key="3">
    <source>
        <dbReference type="ARBA" id="ARBA00023242"/>
    </source>
</evidence>
<sequence length="973" mass="109115">MADMSAEAAFLASMAGSEYDPASYDPAAQDPAEDQDQDQDQEEEEEEDDEDYDPSSFMPDQPQPSATPQPAAVQSQPPSQIPSRTASRMSDATAAQKPKTIGGFIEEDDDEDDEEQEQGTGTNGSLAQTPVQQQQNVQAVYNPPPTDVLEQDHAPSAIPTQGASVQGQALPQSNAPVPSAQISSSSSAALSKPRLPQDRVGQLEDRIADDPKGDVDAWLDLIALHRSKNKLDDARNVYDRFFEVFPTAADQWVAYAQMEQDQDDFIRLENIFNMALLKNYNVQLWGIYLDYIRRRNNVMTDTTGQARQTITQAYDFALNLIGSDKDSGSMWQDYINFIKSGPGNPGGNGWQDAQKMDTLRKAYQRAITVPMQATTSLWKEYDSFEMGLNKMTGRKFLQEKSPAYMTARTSYNILQKITQDLKRRPVPTLPPAPGCDGDDEYQQQVTIWQNWIDWEKEDPLVLKEEDIKAYRDRVLYVYRQATMALRFWPQIWYDAAEFCFDNEMETEANDFLAQGAAANPESCLLAFTRADRIEQSMPVEDGEESLVRRGDAVKEPYDNCVNALYALIDKIKAREPKAIAQIKEYYESLPPLSREPTPEARDEDDDDQTNRPAANSREAEEKRQVDEVQKNTAGQVRTVSKTLSFVWIALMRAMRRIQGKGKPDAAVGGLRNVFALARKRGRITSDVYVATALIEYHCYKDPAATKIFERGMKLFPEDELFAMEYLKHLIATNDVTNARAVFETTVSKLSAKPENIPRTKPLYLFIHEYESNYGELAQITKLEKRMADLFPEDPSLVRFGHRFRIPTFDPCTVLTIISPNAQTRPKGADFAMPSTEAEPVPNPAVLSAAAGYVQSPKRPLDNADSDAEQPARKLARGESPLKGAAGRRQQQRQRAEGYGSQVVVPPPKPLPRDITLLLSMIPNASTYPAQARLNAESMVALIRSIDPNRAMMQGEGKQMVAYLQLLFTLYCQL</sequence>
<organism evidence="7">
    <name type="scientific">Aureobasidium pullulans</name>
    <name type="common">Black yeast</name>
    <name type="synonym">Pullularia pullulans</name>
    <dbReference type="NCBI Taxonomy" id="5580"/>
    <lineage>
        <taxon>Eukaryota</taxon>
        <taxon>Fungi</taxon>
        <taxon>Dikarya</taxon>
        <taxon>Ascomycota</taxon>
        <taxon>Pezizomycotina</taxon>
        <taxon>Dothideomycetes</taxon>
        <taxon>Dothideomycetidae</taxon>
        <taxon>Dothideales</taxon>
        <taxon>Saccotheciaceae</taxon>
        <taxon>Aureobasidium</taxon>
    </lineage>
</organism>
<reference evidence="7" key="1">
    <citation type="submission" date="2018-10" db="EMBL/GenBank/DDBJ databases">
        <title>Fifty Aureobasidium pullulans genomes reveal a recombining polyextremotolerant generalist.</title>
        <authorList>
            <person name="Gostincar C."/>
            <person name="Turk M."/>
            <person name="Zajc J."/>
            <person name="Gunde-Cimerman N."/>
        </authorList>
    </citation>
    <scope>NUCLEOTIDE SEQUENCE [LARGE SCALE GENOMIC DNA]</scope>
    <source>
        <strain evidence="7">EXF-10085</strain>
    </source>
</reference>
<keyword evidence="2" id="KW-0677">Repeat</keyword>
<dbReference type="InterPro" id="IPR003107">
    <property type="entry name" value="HAT"/>
</dbReference>
<dbReference type="GO" id="GO:0003729">
    <property type="term" value="F:mRNA binding"/>
    <property type="evidence" value="ECO:0007669"/>
    <property type="project" value="TreeGrafter"/>
</dbReference>